<reference evidence="1 2" key="1">
    <citation type="submission" date="2015-01" db="EMBL/GenBank/DDBJ databases">
        <title>Evolution of Trichinella species and genotypes.</title>
        <authorList>
            <person name="Korhonen P.K."/>
            <person name="Edoardo P."/>
            <person name="Giuseppe L.R."/>
            <person name="Gasser R.B."/>
        </authorList>
    </citation>
    <scope>NUCLEOTIDE SEQUENCE [LARGE SCALE GENOMIC DNA]</scope>
    <source>
        <strain evidence="1">ISS1029</strain>
    </source>
</reference>
<evidence type="ECO:0000313" key="2">
    <source>
        <dbReference type="Proteomes" id="UP000055024"/>
    </source>
</evidence>
<name>A0A0V1HP36_9BILA</name>
<keyword evidence="2" id="KW-1185">Reference proteome</keyword>
<proteinExistence type="predicted"/>
<dbReference type="EMBL" id="JYDP01000044">
    <property type="protein sequence ID" value="KRZ12047.1"/>
    <property type="molecule type" value="Genomic_DNA"/>
</dbReference>
<accession>A0A0V1HP36</accession>
<evidence type="ECO:0000313" key="1">
    <source>
        <dbReference type="EMBL" id="KRZ12047.1"/>
    </source>
</evidence>
<protein>
    <submittedName>
        <fullName evidence="1">Uncharacterized protein</fullName>
    </submittedName>
</protein>
<dbReference type="AlphaFoldDB" id="A0A0V1HP36"/>
<gene>
    <name evidence="1" type="ORF">T11_665</name>
</gene>
<organism evidence="1 2">
    <name type="scientific">Trichinella zimbabwensis</name>
    <dbReference type="NCBI Taxonomy" id="268475"/>
    <lineage>
        <taxon>Eukaryota</taxon>
        <taxon>Metazoa</taxon>
        <taxon>Ecdysozoa</taxon>
        <taxon>Nematoda</taxon>
        <taxon>Enoplea</taxon>
        <taxon>Dorylaimia</taxon>
        <taxon>Trichinellida</taxon>
        <taxon>Trichinellidae</taxon>
        <taxon>Trichinella</taxon>
    </lineage>
</organism>
<sequence>MPLQQWCKELKRAICAIKSKDTIYTQVNNLTPHGLLNRYHSENVMCNAASLELLLIVEKRNTMKN</sequence>
<dbReference type="OrthoDB" id="10549502at2759"/>
<dbReference type="Proteomes" id="UP000055024">
    <property type="component" value="Unassembled WGS sequence"/>
</dbReference>
<comment type="caution">
    <text evidence="1">The sequence shown here is derived from an EMBL/GenBank/DDBJ whole genome shotgun (WGS) entry which is preliminary data.</text>
</comment>